<comment type="caution">
    <text evidence="1">The sequence shown here is derived from an EMBL/GenBank/DDBJ whole genome shotgun (WGS) entry which is preliminary data.</text>
</comment>
<protein>
    <submittedName>
        <fullName evidence="1">Uncharacterized protein</fullName>
    </submittedName>
</protein>
<evidence type="ECO:0000313" key="2">
    <source>
        <dbReference type="Proteomes" id="UP000051160"/>
    </source>
</evidence>
<evidence type="ECO:0000313" key="1">
    <source>
        <dbReference type="EMBL" id="KRK96915.1"/>
    </source>
</evidence>
<dbReference type="PATRIC" id="fig|1423776.4.peg.1792"/>
<accession>A0A0R1LTL9</accession>
<keyword evidence="2" id="KW-1185">Reference proteome</keyword>
<reference evidence="1 2" key="1">
    <citation type="journal article" date="2015" name="Genome Announc.">
        <title>Expanding the biotechnology potential of lactobacilli through comparative genomics of 213 strains and associated genera.</title>
        <authorList>
            <person name="Sun Z."/>
            <person name="Harris H.M."/>
            <person name="McCann A."/>
            <person name="Guo C."/>
            <person name="Argimon S."/>
            <person name="Zhang W."/>
            <person name="Yang X."/>
            <person name="Jeffery I.B."/>
            <person name="Cooney J.C."/>
            <person name="Kagawa T.F."/>
            <person name="Liu W."/>
            <person name="Song Y."/>
            <person name="Salvetti E."/>
            <person name="Wrobel A."/>
            <person name="Rasinkangas P."/>
            <person name="Parkhill J."/>
            <person name="Rea M.C."/>
            <person name="O'Sullivan O."/>
            <person name="Ritari J."/>
            <person name="Douillard F.P."/>
            <person name="Paul Ross R."/>
            <person name="Yang R."/>
            <person name="Briner A.E."/>
            <person name="Felis G.E."/>
            <person name="de Vos W.M."/>
            <person name="Barrangou R."/>
            <person name="Klaenhammer T.R."/>
            <person name="Caufield P.W."/>
            <person name="Cui Y."/>
            <person name="Zhang H."/>
            <person name="O'Toole P.W."/>
        </authorList>
    </citation>
    <scope>NUCLEOTIDE SEQUENCE [LARGE SCALE GENOMIC DNA]</scope>
    <source>
        <strain evidence="1 2">DSM 19909</strain>
    </source>
</reference>
<dbReference type="EMBL" id="AZEE01000030">
    <property type="protein sequence ID" value="KRK96915.1"/>
    <property type="molecule type" value="Genomic_DNA"/>
</dbReference>
<organism evidence="1 2">
    <name type="scientific">Secundilactobacillus odoratitofui DSM 19909 = JCM 15043</name>
    <dbReference type="NCBI Taxonomy" id="1423776"/>
    <lineage>
        <taxon>Bacteria</taxon>
        <taxon>Bacillati</taxon>
        <taxon>Bacillota</taxon>
        <taxon>Bacilli</taxon>
        <taxon>Lactobacillales</taxon>
        <taxon>Lactobacillaceae</taxon>
        <taxon>Secundilactobacillus</taxon>
    </lineage>
</organism>
<name>A0A0R1LTL9_9LACO</name>
<proteinExistence type="predicted"/>
<gene>
    <name evidence="1" type="ORF">FD04_GL001767</name>
</gene>
<dbReference type="AlphaFoldDB" id="A0A0R1LTL9"/>
<dbReference type="Proteomes" id="UP000051160">
    <property type="component" value="Unassembled WGS sequence"/>
</dbReference>
<sequence length="77" mass="8917">MVERMTGRSHWVIMTALKPFAINYNAWRINRTVFDDANQFVVALMVLVEKTTKQPHAPLDDVGVAQLHQRLKQRADQ</sequence>